<keyword evidence="4" id="KW-0547">Nucleotide-binding</keyword>
<dbReference type="CDD" id="cd05403">
    <property type="entry name" value="NT_KNTase_like"/>
    <property type="match status" value="1"/>
</dbReference>
<proteinExistence type="predicted"/>
<keyword evidence="2 4" id="KW-0046">Antibiotic resistance</keyword>
<keyword evidence="1 4" id="KW-0808">Transferase</keyword>
<keyword evidence="8" id="KW-1185">Reference proteome</keyword>
<name>A0ABR5PDV3_9LACO</name>
<feature type="domain" description="Polymerase nucleotidyl transferase" evidence="5">
    <location>
        <begin position="22"/>
        <end position="68"/>
    </location>
</feature>
<evidence type="ECO:0000259" key="5">
    <source>
        <dbReference type="Pfam" id="PF01909"/>
    </source>
</evidence>
<protein>
    <recommendedName>
        <fullName evidence="4">Spectinomycin 9-adenylyltransferase</fullName>
    </recommendedName>
</protein>
<keyword evidence="4" id="KW-0548">Nucleotidyltransferase</keyword>
<evidence type="ECO:0000256" key="1">
    <source>
        <dbReference type="ARBA" id="ARBA00022679"/>
    </source>
</evidence>
<comment type="caution">
    <text evidence="7">The sequence shown here is derived from an EMBL/GenBank/DDBJ whole genome shotgun (WGS) entry which is preliminary data.</text>
</comment>
<dbReference type="InterPro" id="IPR002934">
    <property type="entry name" value="Polymerase_NTP_transf_dom"/>
</dbReference>
<dbReference type="EMBL" id="AZEI01000062">
    <property type="protein sequence ID" value="KRL16669.1"/>
    <property type="molecule type" value="Genomic_DNA"/>
</dbReference>
<comment type="catalytic activity">
    <reaction evidence="3 4">
        <text>spectinomycin + ATP = 9-O-adenylylspectinomycin + diphosphate</text>
        <dbReference type="Rhea" id="RHEA:63228"/>
        <dbReference type="ChEBI" id="CHEBI:30616"/>
        <dbReference type="ChEBI" id="CHEBI:33019"/>
        <dbReference type="ChEBI" id="CHEBI:146260"/>
        <dbReference type="ChEBI" id="CHEBI:146261"/>
    </reaction>
</comment>
<dbReference type="Proteomes" id="UP000051977">
    <property type="component" value="Unassembled WGS sequence"/>
</dbReference>
<keyword evidence="4" id="KW-0067">ATP-binding</keyword>
<dbReference type="Pfam" id="PF01909">
    <property type="entry name" value="NTP_transf_2"/>
    <property type="match status" value="1"/>
</dbReference>
<dbReference type="PIRSF" id="PIRSF000819">
    <property type="entry name" value="Streptomycin_3-adenylyltransf"/>
    <property type="match status" value="1"/>
</dbReference>
<reference evidence="7 8" key="1">
    <citation type="journal article" date="2015" name="Genome Announc.">
        <title>Expanding the biotechnology potential of lactobacilli through comparative genomics of 213 strains and associated genera.</title>
        <authorList>
            <person name="Sun Z."/>
            <person name="Harris H.M."/>
            <person name="McCann A."/>
            <person name="Guo C."/>
            <person name="Argimon S."/>
            <person name="Zhang W."/>
            <person name="Yang X."/>
            <person name="Jeffery I.B."/>
            <person name="Cooney J.C."/>
            <person name="Kagawa T.F."/>
            <person name="Liu W."/>
            <person name="Song Y."/>
            <person name="Salvetti E."/>
            <person name="Wrobel A."/>
            <person name="Rasinkangas P."/>
            <person name="Parkhill J."/>
            <person name="Rea M.C."/>
            <person name="O'Sullivan O."/>
            <person name="Ritari J."/>
            <person name="Douillard F.P."/>
            <person name="Paul Ross R."/>
            <person name="Yang R."/>
            <person name="Briner A.E."/>
            <person name="Felis G.E."/>
            <person name="de Vos W.M."/>
            <person name="Barrangou R."/>
            <person name="Klaenhammer T.R."/>
            <person name="Caufield P.W."/>
            <person name="Cui Y."/>
            <person name="Zhang H."/>
            <person name="O'Toole P.W."/>
        </authorList>
    </citation>
    <scope>NUCLEOTIDE SEQUENCE [LARGE SCALE GENOMIC DNA]</scope>
    <source>
        <strain evidence="7 8">DSM 19907</strain>
    </source>
</reference>
<evidence type="ECO:0000256" key="4">
    <source>
        <dbReference type="PIRNR" id="PIRNR000819"/>
    </source>
</evidence>
<feature type="domain" description="Adenylyltransferase AadA C-terminal" evidence="6">
    <location>
        <begin position="158"/>
        <end position="261"/>
    </location>
</feature>
<gene>
    <name evidence="7" type="ORF">FD12_GL002621</name>
</gene>
<accession>A0ABR5PDV3</accession>
<evidence type="ECO:0000313" key="7">
    <source>
        <dbReference type="EMBL" id="KRL16669.1"/>
    </source>
</evidence>
<evidence type="ECO:0000256" key="3">
    <source>
        <dbReference type="ARBA" id="ARBA00047831"/>
    </source>
</evidence>
<dbReference type="Gene3D" id="3.30.460.10">
    <property type="entry name" value="Beta Polymerase, domain 2"/>
    <property type="match status" value="1"/>
</dbReference>
<evidence type="ECO:0000313" key="8">
    <source>
        <dbReference type="Proteomes" id="UP000051977"/>
    </source>
</evidence>
<dbReference type="InterPro" id="IPR024172">
    <property type="entry name" value="AadA/Aad9"/>
</dbReference>
<dbReference type="InterPro" id="IPR025184">
    <property type="entry name" value="AadA_C"/>
</dbReference>
<dbReference type="InterPro" id="IPR043519">
    <property type="entry name" value="NT_sf"/>
</dbReference>
<dbReference type="Pfam" id="PF13427">
    <property type="entry name" value="AadA_C"/>
    <property type="match status" value="1"/>
</dbReference>
<dbReference type="SUPFAM" id="SSF81301">
    <property type="entry name" value="Nucleotidyltransferase"/>
    <property type="match status" value="1"/>
</dbReference>
<sequence length="267" mass="30654">MYKPKGGATMTQTNQLLERLKKEYAKILKDNLVGIYLHGSYVMGSYNEEVSDLDYIVVVKEPLKFSDKQRLMNVTIKRLWPLSPQKGLEFHVLLLEDTSHFTDPLPFDFHFSQMHLAEYASNPDKYIKSMHGKDPDLAAHITILNRYGQELIGAPIEEVFSEVPSADYWRSITADINDADQEILSQPMYIVLNLCRVLAYEQDNLVTSKLTGGEWGLRALPEKYHPIIQAALTKYTLASSKDPFDSIRATQLDQFARLMLKKIRLRQ</sequence>
<evidence type="ECO:0000256" key="2">
    <source>
        <dbReference type="ARBA" id="ARBA00023251"/>
    </source>
</evidence>
<evidence type="ECO:0000259" key="6">
    <source>
        <dbReference type="Pfam" id="PF13427"/>
    </source>
</evidence>
<organism evidence="7 8">
    <name type="scientific">Lentilactobacillus rapi DSM 19907 = JCM 15042</name>
    <dbReference type="NCBI Taxonomy" id="1423795"/>
    <lineage>
        <taxon>Bacteria</taxon>
        <taxon>Bacillati</taxon>
        <taxon>Bacillota</taxon>
        <taxon>Bacilli</taxon>
        <taxon>Lactobacillales</taxon>
        <taxon>Lactobacillaceae</taxon>
        <taxon>Lentilactobacillus</taxon>
    </lineage>
</organism>